<dbReference type="SUPFAM" id="SSF53098">
    <property type="entry name" value="Ribonuclease H-like"/>
    <property type="match status" value="1"/>
</dbReference>
<dbReference type="Proteomes" id="UP001642484">
    <property type="component" value="Unassembled WGS sequence"/>
</dbReference>
<protein>
    <recommendedName>
        <fullName evidence="2">Integrase catalytic domain-containing protein</fullName>
    </recommendedName>
</protein>
<feature type="compositionally biased region" description="Basic and acidic residues" evidence="1">
    <location>
        <begin position="402"/>
        <end position="414"/>
    </location>
</feature>
<dbReference type="PROSITE" id="PS50994">
    <property type="entry name" value="INTEGRASE"/>
    <property type="match status" value="1"/>
</dbReference>
<gene>
    <name evidence="3" type="ORF">CCMP2556_LOCUS33154</name>
</gene>
<feature type="region of interest" description="Disordered" evidence="1">
    <location>
        <begin position="402"/>
        <end position="443"/>
    </location>
</feature>
<dbReference type="InterPro" id="IPR001584">
    <property type="entry name" value="Integrase_cat-core"/>
</dbReference>
<feature type="compositionally biased region" description="Polar residues" evidence="1">
    <location>
        <begin position="415"/>
        <end position="443"/>
    </location>
</feature>
<organism evidence="3 4">
    <name type="scientific">Durusdinium trenchii</name>
    <dbReference type="NCBI Taxonomy" id="1381693"/>
    <lineage>
        <taxon>Eukaryota</taxon>
        <taxon>Sar</taxon>
        <taxon>Alveolata</taxon>
        <taxon>Dinophyceae</taxon>
        <taxon>Suessiales</taxon>
        <taxon>Symbiodiniaceae</taxon>
        <taxon>Durusdinium</taxon>
    </lineage>
</organism>
<feature type="region of interest" description="Disordered" evidence="1">
    <location>
        <begin position="35"/>
        <end position="55"/>
    </location>
</feature>
<dbReference type="InterPro" id="IPR012337">
    <property type="entry name" value="RNaseH-like_sf"/>
</dbReference>
<comment type="caution">
    <text evidence="3">The sequence shown here is derived from an EMBL/GenBank/DDBJ whole genome shotgun (WGS) entry which is preliminary data.</text>
</comment>
<proteinExistence type="predicted"/>
<accession>A0ABP0NXK4</accession>
<dbReference type="EMBL" id="CAXAMN010022218">
    <property type="protein sequence ID" value="CAK9067457.1"/>
    <property type="molecule type" value="Genomic_DNA"/>
</dbReference>
<sequence>MIQTLIDGILAGSIEFSGVAGEDHDLMDEDVEVQEDVEHQPRTPGTLQKHSSDSLSEEQKKKIQLMHLNMGHLSKEQMLSMLKAAGAREGVLKFVKEKFECSYCMRQRKPVERRHATIPRTFSFNRIIGLDFFYLSFGGRTFAFLNAVCHGTNFQQVGALRNYDGGVPSSKESWSLFAKIWIQPFGIPETVVCDGGSEFKQHFERAAEQHGILQIIADAASPWQNGRVERHGGWVKERAELEINSGQTVLIEPNDLEELILATVSCKNRWYSRGGYSPCQRVFGVNPRVPTELLSDDALQELGWEEIECDAFDQDTATVTVPRPVIPEGDESSVADAASESTMGSKRKSEHSISVSSPNKKKIVEENIAGSGPHGVKRTVEDQEQANLEKIALKTLRRLEREEKMRKVSERKDTTTSASSESAGPVDTNPSSAATLLPSSTEASENDLITHDLQLAEIADQGFNFFELKIENSCLMTKPVRAKSQEFDMRFATEDEKKGFEASDEAEWKTILDLKVEAMILVEVDDLNVAAKKDIKDELLSALKERFRFGKMEYDEADFAGRHVGVLPGKVEMNQEKYIIEKLHPLRLPLGRRSDKSSRLHSDEFEAFRSMLYKVAWVAHQTRPEAAGVVSILSSRLKEGTVEDVCCLNKLIQHLRNTAQQSFTLHRFSNDKMILIAASDAGGVDSLPPDKSSEVDNVQGAWIIMAADRLPSANQGIKVSILSWRSSKLRRRVASTLASEALAFNQSLSEVEWIQIMIRDIVNGDVKRTDWTESLTPYAPVLKEHCKLAEKLEQCHVTDAKSLFDALQKESPMSRQDRRTSVELSIILEALQKAKSVIRWAPHPRMVADGLTKADITRTNGALEELLRTSRLTLWDEKQELDLRKDDPAAKGRSRRASTKHRSLGATEESFVLLSRINKNLGVLSQVTTF</sequence>
<feature type="domain" description="Integrase catalytic" evidence="2">
    <location>
        <begin position="115"/>
        <end position="286"/>
    </location>
</feature>
<feature type="region of interest" description="Disordered" evidence="1">
    <location>
        <begin position="322"/>
        <end position="383"/>
    </location>
</feature>
<evidence type="ECO:0000313" key="4">
    <source>
        <dbReference type="Proteomes" id="UP001642484"/>
    </source>
</evidence>
<name>A0ABP0NXK4_9DINO</name>
<reference evidence="3 4" key="1">
    <citation type="submission" date="2024-02" db="EMBL/GenBank/DDBJ databases">
        <authorList>
            <person name="Chen Y."/>
            <person name="Shah S."/>
            <person name="Dougan E. K."/>
            <person name="Thang M."/>
            <person name="Chan C."/>
        </authorList>
    </citation>
    <scope>NUCLEOTIDE SEQUENCE [LARGE SCALE GENOMIC DNA]</scope>
</reference>
<dbReference type="Gene3D" id="3.30.420.10">
    <property type="entry name" value="Ribonuclease H-like superfamily/Ribonuclease H"/>
    <property type="match status" value="1"/>
</dbReference>
<evidence type="ECO:0000259" key="2">
    <source>
        <dbReference type="PROSITE" id="PS50994"/>
    </source>
</evidence>
<keyword evidence="4" id="KW-1185">Reference proteome</keyword>
<evidence type="ECO:0000256" key="1">
    <source>
        <dbReference type="SAM" id="MobiDB-lite"/>
    </source>
</evidence>
<dbReference type="InterPro" id="IPR036397">
    <property type="entry name" value="RNaseH_sf"/>
</dbReference>
<evidence type="ECO:0000313" key="3">
    <source>
        <dbReference type="EMBL" id="CAK9067457.1"/>
    </source>
</evidence>